<proteinExistence type="predicted"/>
<dbReference type="OrthoDB" id="7945987at2"/>
<dbReference type="SUPFAM" id="SSF46785">
    <property type="entry name" value="Winged helix' DNA-binding domain"/>
    <property type="match status" value="1"/>
</dbReference>
<dbReference type="Pfam" id="PF12840">
    <property type="entry name" value="HTH_20"/>
    <property type="match status" value="1"/>
</dbReference>
<dbReference type="InterPro" id="IPR001845">
    <property type="entry name" value="HTH_ArsR_DNA-bd_dom"/>
</dbReference>
<dbReference type="EMBL" id="BAGZ01000008">
    <property type="protein sequence ID" value="GAB78130.1"/>
    <property type="molecule type" value="Genomic_DNA"/>
</dbReference>
<protein>
    <recommendedName>
        <fullName evidence="1">HTH arsR-type domain-containing protein</fullName>
    </recommendedName>
</protein>
<dbReference type="InterPro" id="IPR011991">
    <property type="entry name" value="ArsR-like_HTH"/>
</dbReference>
<dbReference type="STRING" id="100225.SAMN05421595_0651"/>
<dbReference type="CDD" id="cd00090">
    <property type="entry name" value="HTH_ARSR"/>
    <property type="match status" value="1"/>
</dbReference>
<dbReference type="SMART" id="SM00418">
    <property type="entry name" value="HTH_ARSR"/>
    <property type="match status" value="1"/>
</dbReference>
<sequence length="189" mass="21068">MHPDEPASPVDAQALRVLAHPLRSRLLSELRSLGPSTSADLARALSTNTGVTSYHLRKLEQAELVVDTGAGAGRRRVWQAQTEGRSVEIAAEDESTEAAMEWLARDYVQHFSEKAQEWISRSPDWSPEWQEFAGLEDHLVLVSSEQLASLRADLSDLLERYRRVGAGNPQAKRVVVYVAALPVDRPNRF</sequence>
<organism evidence="2 3">
    <name type="scientific">Austwickia chelonae NBRC 105200</name>
    <dbReference type="NCBI Taxonomy" id="1184607"/>
    <lineage>
        <taxon>Bacteria</taxon>
        <taxon>Bacillati</taxon>
        <taxon>Actinomycetota</taxon>
        <taxon>Actinomycetes</taxon>
        <taxon>Micrococcales</taxon>
        <taxon>Dermatophilaceae</taxon>
        <taxon>Austwickia</taxon>
    </lineage>
</organism>
<dbReference type="Gene3D" id="1.10.10.10">
    <property type="entry name" value="Winged helix-like DNA-binding domain superfamily/Winged helix DNA-binding domain"/>
    <property type="match status" value="1"/>
</dbReference>
<dbReference type="Proteomes" id="UP000008495">
    <property type="component" value="Unassembled WGS sequence"/>
</dbReference>
<name>K6VS16_9MICO</name>
<dbReference type="GO" id="GO:0003700">
    <property type="term" value="F:DNA-binding transcription factor activity"/>
    <property type="evidence" value="ECO:0007669"/>
    <property type="project" value="InterPro"/>
</dbReference>
<feature type="domain" description="HTH arsR-type" evidence="1">
    <location>
        <begin position="13"/>
        <end position="105"/>
    </location>
</feature>
<dbReference type="eggNOG" id="COG0640">
    <property type="taxonomic scope" value="Bacteria"/>
</dbReference>
<accession>K6VS16</accession>
<comment type="caution">
    <text evidence="2">The sequence shown here is derived from an EMBL/GenBank/DDBJ whole genome shotgun (WGS) entry which is preliminary data.</text>
</comment>
<evidence type="ECO:0000313" key="2">
    <source>
        <dbReference type="EMBL" id="GAB78130.1"/>
    </source>
</evidence>
<dbReference type="InterPro" id="IPR036390">
    <property type="entry name" value="WH_DNA-bd_sf"/>
</dbReference>
<evidence type="ECO:0000259" key="1">
    <source>
        <dbReference type="SMART" id="SM00418"/>
    </source>
</evidence>
<dbReference type="AlphaFoldDB" id="K6VS16"/>
<gene>
    <name evidence="2" type="ORF">AUCHE_08_03740</name>
</gene>
<reference evidence="2 3" key="1">
    <citation type="submission" date="2012-08" db="EMBL/GenBank/DDBJ databases">
        <title>Whole genome shotgun sequence of Austwickia chelonae NBRC 105200.</title>
        <authorList>
            <person name="Yoshida I."/>
            <person name="Hosoyama A."/>
            <person name="Tsuchikane K."/>
            <person name="Katsumata H."/>
            <person name="Ando Y."/>
            <person name="Ohji S."/>
            <person name="Hamada M."/>
            <person name="Tamura T."/>
            <person name="Yamazoe A."/>
            <person name="Yamazaki S."/>
            <person name="Fujita N."/>
        </authorList>
    </citation>
    <scope>NUCLEOTIDE SEQUENCE [LARGE SCALE GENOMIC DNA]</scope>
    <source>
        <strain evidence="2 3">NBRC 105200</strain>
    </source>
</reference>
<dbReference type="InterPro" id="IPR036388">
    <property type="entry name" value="WH-like_DNA-bd_sf"/>
</dbReference>
<keyword evidence="3" id="KW-1185">Reference proteome</keyword>
<evidence type="ECO:0000313" key="3">
    <source>
        <dbReference type="Proteomes" id="UP000008495"/>
    </source>
</evidence>